<reference evidence="8" key="1">
    <citation type="journal article" date="2019" name="Int. J. Syst. Evol. Microbiol.">
        <title>The Global Catalogue of Microorganisms (GCM) 10K type strain sequencing project: providing services to taxonomists for standard genome sequencing and annotation.</title>
        <authorList>
            <consortium name="The Broad Institute Genomics Platform"/>
            <consortium name="The Broad Institute Genome Sequencing Center for Infectious Disease"/>
            <person name="Wu L."/>
            <person name="Ma J."/>
        </authorList>
    </citation>
    <scope>NUCLEOTIDE SEQUENCE [LARGE SCALE GENOMIC DNA]</scope>
    <source>
        <strain evidence="8">KCTC 42423</strain>
    </source>
</reference>
<evidence type="ECO:0000313" key="7">
    <source>
        <dbReference type="EMBL" id="MFD2591701.1"/>
    </source>
</evidence>
<evidence type="ECO:0000313" key="8">
    <source>
        <dbReference type="Proteomes" id="UP001597459"/>
    </source>
</evidence>
<comment type="catalytic activity">
    <reaction evidence="4 5">
        <text>uridine(38/39/40) in tRNA = pseudouridine(38/39/40) in tRNA</text>
        <dbReference type="Rhea" id="RHEA:22376"/>
        <dbReference type="Rhea" id="RHEA-COMP:10085"/>
        <dbReference type="Rhea" id="RHEA-COMP:10087"/>
        <dbReference type="ChEBI" id="CHEBI:65314"/>
        <dbReference type="ChEBI" id="CHEBI:65315"/>
        <dbReference type="EC" id="5.4.99.12"/>
    </reaction>
</comment>
<dbReference type="NCBIfam" id="TIGR00071">
    <property type="entry name" value="hisT_truA"/>
    <property type="match status" value="1"/>
</dbReference>
<keyword evidence="8" id="KW-1185">Reference proteome</keyword>
<dbReference type="EMBL" id="JBHULX010000022">
    <property type="protein sequence ID" value="MFD2591701.1"/>
    <property type="molecule type" value="Genomic_DNA"/>
</dbReference>
<evidence type="ECO:0000259" key="6">
    <source>
        <dbReference type="Pfam" id="PF01416"/>
    </source>
</evidence>
<comment type="caution">
    <text evidence="7">The sequence shown here is derived from an EMBL/GenBank/DDBJ whole genome shotgun (WGS) entry which is preliminary data.</text>
</comment>
<proteinExistence type="inferred from homology"/>
<dbReference type="EC" id="5.4.99.12" evidence="4"/>
<name>A0ABW5N909_9FLAO</name>
<comment type="function">
    <text evidence="4">Formation of pseudouridine at positions 38, 39 and 40 in the anticodon stem and loop of transfer RNAs.</text>
</comment>
<accession>A0ABW5N909</accession>
<dbReference type="RefSeq" id="WP_176027210.1">
    <property type="nucleotide sequence ID" value="NZ_JBHSJV010000001.1"/>
</dbReference>
<dbReference type="CDD" id="cd02570">
    <property type="entry name" value="PseudoU_synth_EcTruA"/>
    <property type="match status" value="1"/>
</dbReference>
<keyword evidence="3 4" id="KW-0413">Isomerase</keyword>
<dbReference type="Proteomes" id="UP001597459">
    <property type="component" value="Unassembled WGS sequence"/>
</dbReference>
<protein>
    <recommendedName>
        <fullName evidence="4">tRNA pseudouridine synthase A</fullName>
        <ecNumber evidence="4">5.4.99.12</ecNumber>
    </recommendedName>
    <alternativeName>
        <fullName evidence="4">tRNA pseudouridine(38-40) synthase</fullName>
    </alternativeName>
    <alternativeName>
        <fullName evidence="4">tRNA pseudouridylate synthase I</fullName>
    </alternativeName>
    <alternativeName>
        <fullName evidence="4">tRNA-uridine isomerase I</fullName>
    </alternativeName>
</protein>
<feature type="active site" description="Nucleophile" evidence="4">
    <location>
        <position position="51"/>
    </location>
</feature>
<comment type="similarity">
    <text evidence="1 4 5">Belongs to the tRNA pseudouridine synthase TruA family.</text>
</comment>
<comment type="caution">
    <text evidence="4">Lacks conserved residue(s) required for the propagation of feature annotation.</text>
</comment>
<evidence type="ECO:0000256" key="1">
    <source>
        <dbReference type="ARBA" id="ARBA00009375"/>
    </source>
</evidence>
<feature type="domain" description="Pseudouridine synthase I TruA alpha/beta" evidence="6">
    <location>
        <begin position="8"/>
        <end position="103"/>
    </location>
</feature>
<dbReference type="PANTHER" id="PTHR11142:SF0">
    <property type="entry name" value="TRNA PSEUDOURIDINE SYNTHASE-LIKE 1"/>
    <property type="match status" value="1"/>
</dbReference>
<organism evidence="7 8">
    <name type="scientific">Aquimarina hainanensis</name>
    <dbReference type="NCBI Taxonomy" id="1578017"/>
    <lineage>
        <taxon>Bacteria</taxon>
        <taxon>Pseudomonadati</taxon>
        <taxon>Bacteroidota</taxon>
        <taxon>Flavobacteriia</taxon>
        <taxon>Flavobacteriales</taxon>
        <taxon>Flavobacteriaceae</taxon>
        <taxon>Aquimarina</taxon>
    </lineage>
</organism>
<dbReference type="InterPro" id="IPR020097">
    <property type="entry name" value="PsdUridine_synth_TruA_a/b_dom"/>
</dbReference>
<dbReference type="SUPFAM" id="SSF55120">
    <property type="entry name" value="Pseudouridine synthase"/>
    <property type="match status" value="1"/>
</dbReference>
<dbReference type="Pfam" id="PF01416">
    <property type="entry name" value="PseudoU_synth_1"/>
    <property type="match status" value="2"/>
</dbReference>
<dbReference type="Gene3D" id="3.30.70.580">
    <property type="entry name" value="Pseudouridine synthase I, catalytic domain, N-terminal subdomain"/>
    <property type="match status" value="1"/>
</dbReference>
<evidence type="ECO:0000256" key="3">
    <source>
        <dbReference type="ARBA" id="ARBA00023235"/>
    </source>
</evidence>
<evidence type="ECO:0000256" key="2">
    <source>
        <dbReference type="ARBA" id="ARBA00022694"/>
    </source>
</evidence>
<dbReference type="InterPro" id="IPR020094">
    <property type="entry name" value="TruA/RsuA/RluB/E/F_N"/>
</dbReference>
<evidence type="ECO:0000256" key="4">
    <source>
        <dbReference type="HAMAP-Rule" id="MF_00171"/>
    </source>
</evidence>
<comment type="subunit">
    <text evidence="4">Homodimer.</text>
</comment>
<dbReference type="PANTHER" id="PTHR11142">
    <property type="entry name" value="PSEUDOURIDYLATE SYNTHASE"/>
    <property type="match status" value="1"/>
</dbReference>
<dbReference type="InterPro" id="IPR020103">
    <property type="entry name" value="PsdUridine_synth_cat_dom_sf"/>
</dbReference>
<evidence type="ECO:0000256" key="5">
    <source>
        <dbReference type="RuleBase" id="RU003792"/>
    </source>
</evidence>
<feature type="domain" description="Pseudouridine synthase I TruA alpha/beta" evidence="6">
    <location>
        <begin position="140"/>
        <end position="242"/>
    </location>
</feature>
<dbReference type="PIRSF" id="PIRSF001430">
    <property type="entry name" value="tRNA_psdUrid_synth"/>
    <property type="match status" value="1"/>
</dbReference>
<gene>
    <name evidence="4 7" type="primary">truA</name>
    <name evidence="7" type="ORF">ACFSTE_12755</name>
</gene>
<feature type="binding site" evidence="4">
    <location>
        <position position="109"/>
    </location>
    <ligand>
        <name>substrate</name>
    </ligand>
</feature>
<dbReference type="HAMAP" id="MF_00171">
    <property type="entry name" value="TruA"/>
    <property type="match status" value="1"/>
</dbReference>
<sequence>MRYFIELSYKGTNYHGWQRQPNAISVQEVLETALSTLLRTHIEIVGAGRTDAGVHARKIMAHFDVITSIDEELLTYKLNSLLPVDIAIHSVDRVTDDAHARFDALSRSYEYFVNVRKDPFGTGTSYYVKKELDLDKMNRAAKMLLNYTNFKCFSKSKTDVKTYNCTITNAEWKTKGDRMVFMISANRFLRNMVRAIVGTLIEIGEGKLELCDLEVIIESENRSNAGYSVPAQGLFLTEVKYPQNIYLNGEKNG</sequence>
<dbReference type="Gene3D" id="3.30.70.660">
    <property type="entry name" value="Pseudouridine synthase I, catalytic domain, C-terminal subdomain"/>
    <property type="match status" value="1"/>
</dbReference>
<dbReference type="InterPro" id="IPR001406">
    <property type="entry name" value="PsdUridine_synth_TruA"/>
</dbReference>
<dbReference type="InterPro" id="IPR020095">
    <property type="entry name" value="PsdUridine_synth_TruA_C"/>
</dbReference>
<keyword evidence="2 4" id="KW-0819">tRNA processing</keyword>
<dbReference type="GO" id="GO:0160147">
    <property type="term" value="F:tRNA pseudouridine(38-40) synthase activity"/>
    <property type="evidence" value="ECO:0007669"/>
    <property type="project" value="UniProtKB-EC"/>
</dbReference>